<organism evidence="2 3">
    <name type="scientific">Cylicocyclus nassatus</name>
    <name type="common">Nematode worm</name>
    <dbReference type="NCBI Taxonomy" id="53992"/>
    <lineage>
        <taxon>Eukaryota</taxon>
        <taxon>Metazoa</taxon>
        <taxon>Ecdysozoa</taxon>
        <taxon>Nematoda</taxon>
        <taxon>Chromadorea</taxon>
        <taxon>Rhabditida</taxon>
        <taxon>Rhabditina</taxon>
        <taxon>Rhabditomorpha</taxon>
        <taxon>Strongyloidea</taxon>
        <taxon>Strongylidae</taxon>
        <taxon>Cylicocyclus</taxon>
    </lineage>
</organism>
<keyword evidence="1" id="KW-0732">Signal</keyword>
<proteinExistence type="predicted"/>
<gene>
    <name evidence="2" type="ORF">CYNAS_LOCUS3634</name>
</gene>
<evidence type="ECO:0000313" key="3">
    <source>
        <dbReference type="Proteomes" id="UP001176961"/>
    </source>
</evidence>
<dbReference type="EMBL" id="CATQJL010000001">
    <property type="protein sequence ID" value="CAJ0591651.1"/>
    <property type="molecule type" value="Genomic_DNA"/>
</dbReference>
<accession>A0AA36GJA5</accession>
<dbReference type="AlphaFoldDB" id="A0AA36GJA5"/>
<dbReference type="Proteomes" id="UP001176961">
    <property type="component" value="Unassembled WGS sequence"/>
</dbReference>
<sequence length="119" mass="13892">MAQIFYFALILVVFGKAMSQKPEYFKGDCNALKRDKKGIRARLENEISNVVPIRYNCYVEKLARKDVANVLSTNPYKYQRGNLILDGLLLYTEWPFSEKVLIKTVRQFAKKLHKVSCQR</sequence>
<evidence type="ECO:0000313" key="2">
    <source>
        <dbReference type="EMBL" id="CAJ0591651.1"/>
    </source>
</evidence>
<feature type="chain" id="PRO_5041206642" evidence="1">
    <location>
        <begin position="20"/>
        <end position="119"/>
    </location>
</feature>
<reference evidence="2" key="1">
    <citation type="submission" date="2023-07" db="EMBL/GenBank/DDBJ databases">
        <authorList>
            <consortium name="CYATHOMIX"/>
        </authorList>
    </citation>
    <scope>NUCLEOTIDE SEQUENCE</scope>
    <source>
        <strain evidence="2">N/A</strain>
    </source>
</reference>
<evidence type="ECO:0000256" key="1">
    <source>
        <dbReference type="SAM" id="SignalP"/>
    </source>
</evidence>
<feature type="signal peptide" evidence="1">
    <location>
        <begin position="1"/>
        <end position="19"/>
    </location>
</feature>
<keyword evidence="3" id="KW-1185">Reference proteome</keyword>
<comment type="caution">
    <text evidence="2">The sequence shown here is derived from an EMBL/GenBank/DDBJ whole genome shotgun (WGS) entry which is preliminary data.</text>
</comment>
<protein>
    <submittedName>
        <fullName evidence="2">Uncharacterized protein</fullName>
    </submittedName>
</protein>
<name>A0AA36GJA5_CYLNA</name>